<dbReference type="InterPro" id="IPR043138">
    <property type="entry name" value="GGT_lsub"/>
</dbReference>
<dbReference type="PRINTS" id="PR01210">
    <property type="entry name" value="GGTRANSPTASE"/>
</dbReference>
<evidence type="ECO:0000313" key="3">
    <source>
        <dbReference type="Proteomes" id="UP000309174"/>
    </source>
</evidence>
<keyword evidence="2" id="KW-0808">Transferase</keyword>
<name>A0A5C4JGG6_9ACTN</name>
<dbReference type="PANTHER" id="PTHR43881">
    <property type="entry name" value="GAMMA-GLUTAMYLTRANSPEPTIDASE (AFU_ORTHOLOGUE AFUA_4G13580)"/>
    <property type="match status" value="1"/>
</dbReference>
<dbReference type="OrthoDB" id="9781342at2"/>
<organism evidence="2 3">
    <name type="scientific">Actinomadura soli</name>
    <dbReference type="NCBI Taxonomy" id="2508997"/>
    <lineage>
        <taxon>Bacteria</taxon>
        <taxon>Bacillati</taxon>
        <taxon>Actinomycetota</taxon>
        <taxon>Actinomycetes</taxon>
        <taxon>Streptosporangiales</taxon>
        <taxon>Thermomonosporaceae</taxon>
        <taxon>Actinomadura</taxon>
    </lineage>
</organism>
<accession>A0A5C4JGG6</accession>
<comment type="caution">
    <text evidence="2">The sequence shown here is derived from an EMBL/GenBank/DDBJ whole genome shotgun (WGS) entry which is preliminary data.</text>
</comment>
<proteinExistence type="predicted"/>
<feature type="region of interest" description="Disordered" evidence="1">
    <location>
        <begin position="1"/>
        <end position="29"/>
    </location>
</feature>
<dbReference type="EMBL" id="VCKW01000025">
    <property type="protein sequence ID" value="TMR05013.1"/>
    <property type="molecule type" value="Genomic_DNA"/>
</dbReference>
<evidence type="ECO:0000256" key="1">
    <source>
        <dbReference type="SAM" id="MobiDB-lite"/>
    </source>
</evidence>
<reference evidence="2 3" key="1">
    <citation type="submission" date="2019-05" db="EMBL/GenBank/DDBJ databases">
        <title>Draft genome sequence of Actinomadura sp. 14C53.</title>
        <authorList>
            <person name="Saricaoglu S."/>
            <person name="Isik K."/>
        </authorList>
    </citation>
    <scope>NUCLEOTIDE SEQUENCE [LARGE SCALE GENOMIC DNA]</scope>
    <source>
        <strain evidence="2 3">14C53</strain>
    </source>
</reference>
<dbReference type="Gene3D" id="3.60.20.40">
    <property type="match status" value="1"/>
</dbReference>
<dbReference type="AlphaFoldDB" id="A0A5C4JGG6"/>
<dbReference type="Proteomes" id="UP000309174">
    <property type="component" value="Unassembled WGS sequence"/>
</dbReference>
<gene>
    <name evidence="2" type="ORF">ETD83_07345</name>
</gene>
<dbReference type="Pfam" id="PF01019">
    <property type="entry name" value="G_glu_transpept"/>
    <property type="match status" value="1"/>
</dbReference>
<dbReference type="PANTHER" id="PTHR43881:SF1">
    <property type="entry name" value="GAMMA-GLUTAMYLTRANSPEPTIDASE (AFU_ORTHOLOGUE AFUA_4G13580)"/>
    <property type="match status" value="1"/>
</dbReference>
<dbReference type="SUPFAM" id="SSF56235">
    <property type="entry name" value="N-terminal nucleophile aminohydrolases (Ntn hydrolases)"/>
    <property type="match status" value="1"/>
</dbReference>
<dbReference type="GO" id="GO:0016740">
    <property type="term" value="F:transferase activity"/>
    <property type="evidence" value="ECO:0007669"/>
    <property type="project" value="UniProtKB-KW"/>
</dbReference>
<feature type="compositionally biased region" description="Low complexity" evidence="1">
    <location>
        <begin position="396"/>
        <end position="408"/>
    </location>
</feature>
<protein>
    <submittedName>
        <fullName evidence="2">Gamma-glutamyltransferase family protein</fullName>
    </submittedName>
</protein>
<evidence type="ECO:0000313" key="2">
    <source>
        <dbReference type="EMBL" id="TMR05013.1"/>
    </source>
</evidence>
<feature type="region of interest" description="Disordered" evidence="1">
    <location>
        <begin position="383"/>
        <end position="408"/>
    </location>
</feature>
<sequence length="616" mass="66112">MGGRRSRIQSSDSLDHFAPRELSPLQTRPELNGSFGMVASTHWLASTSAMNVLERGGNAADAAVAAGFVMQIVEPHLCGPGGDLVALTWSGREQATSVICGQGVSPAAATAEHFAGLSLGLVPGSGPLAAVVPGAFDGWLSMLARWGTWELADVLAYAIHYAETGFPLLATTSAAIDAVRPLFLGHWPTSAAVWLDGTEAPAPKDWWRLPATGATYRRILAEATGTTREQRIQAARDAFYRGFVAEAIERFQATAWRDSSGEDHAGLLTGDDLAAWSASVEAPVSAPFADRYTVFKAGPWSQGPVLAQQVRLFDALGLWDHEVRSPDWVHLITEAAKLAFADREAWYGDPDHADVPLGRLLSADYARERAALVSELADLDLRPGHPDGRVPRLPHLTAAAGPEPAGELGEPTLGKLGTARGDTCHVDVVDRWGNLVSATPSGGWLQSSPVIPGLGFGLGTRAQMFYLDQGRPNSLRPGVRPRTTLTPSLVFRDGVPWMAMGTPGGDQQDQWQAAFLTDVVAQDRRGPNDLQAAIDAPLFHTTHFPASFYPRDSRRGELVMESRFPEAVREELTRRGHRVVVPGPWRLGRLTAVAKEGGRLKAAADPRSAQAYAVGR</sequence>
<dbReference type="InterPro" id="IPR029055">
    <property type="entry name" value="Ntn_hydrolases_N"/>
</dbReference>
<keyword evidence="3" id="KW-1185">Reference proteome</keyword>
<dbReference type="Gene3D" id="1.10.246.130">
    <property type="match status" value="1"/>
</dbReference>
<dbReference type="InterPro" id="IPR052896">
    <property type="entry name" value="GGT-like_enzyme"/>
</dbReference>
<dbReference type="InterPro" id="IPR043137">
    <property type="entry name" value="GGT_ssub_C"/>
</dbReference>